<dbReference type="InterPro" id="IPR029055">
    <property type="entry name" value="Ntn_hydrolases_N"/>
</dbReference>
<dbReference type="Pfam" id="PF06267">
    <property type="entry name" value="DUF1028"/>
    <property type="match status" value="1"/>
</dbReference>
<dbReference type="InterPro" id="IPR010430">
    <property type="entry name" value="DUF1028"/>
</dbReference>
<dbReference type="Proteomes" id="UP000247892">
    <property type="component" value="Unassembled WGS sequence"/>
</dbReference>
<protein>
    <recommendedName>
        <fullName evidence="3">DUF1028 domain-containing protein</fullName>
    </recommendedName>
</protein>
<evidence type="ECO:0008006" key="3">
    <source>
        <dbReference type="Google" id="ProtNLM"/>
    </source>
</evidence>
<accession>A0A318LNG2</accession>
<dbReference type="EMBL" id="MASU01000019">
    <property type="protein sequence ID" value="PXY18761.1"/>
    <property type="molecule type" value="Genomic_DNA"/>
</dbReference>
<dbReference type="SUPFAM" id="SSF56235">
    <property type="entry name" value="N-terminal nucleophile aminohydrolases (Ntn hydrolases)"/>
    <property type="match status" value="1"/>
</dbReference>
<sequence length="312" mass="32357">MTYSIVARDPGTGELGVGTQTHFFGVGALLPWAEAGVGAVATQAFVNVGHGPHGLELLRAGASAPTTVDVLVEGDPDCAYRQLGVVDAQGRVGTHTGASCAPHAGSARGEQVTVQGNMLAGPDVCRAALAAFESADGDLADRILAGLHAAEARGGDVRGRQSAALLVVSGRRSTTPWTEVVVDLRVDDHADPLAELSRLLPRARAFAAVGGVMFARGLALGPFEGVGPDELEERLRELAQAAEVIGPENREADFWRAVLLARAGRYEEAAGLFAEVVAFRPALLRFAEGLAPLGFLDDKALAGLTSRAGERV</sequence>
<comment type="caution">
    <text evidence="1">The sequence shown here is derived from an EMBL/GenBank/DDBJ whole genome shotgun (WGS) entry which is preliminary data.</text>
</comment>
<evidence type="ECO:0000313" key="2">
    <source>
        <dbReference type="Proteomes" id="UP000247892"/>
    </source>
</evidence>
<gene>
    <name evidence="1" type="ORF">BA062_34735</name>
</gene>
<proteinExistence type="predicted"/>
<evidence type="ECO:0000313" key="1">
    <source>
        <dbReference type="EMBL" id="PXY18761.1"/>
    </source>
</evidence>
<keyword evidence="2" id="KW-1185">Reference proteome</keyword>
<dbReference type="OrthoDB" id="9790012at2"/>
<organism evidence="1 2">
    <name type="scientific">Prauserella flavalba</name>
    <dbReference type="NCBI Taxonomy" id="1477506"/>
    <lineage>
        <taxon>Bacteria</taxon>
        <taxon>Bacillati</taxon>
        <taxon>Actinomycetota</taxon>
        <taxon>Actinomycetes</taxon>
        <taxon>Pseudonocardiales</taxon>
        <taxon>Pseudonocardiaceae</taxon>
        <taxon>Prauserella</taxon>
    </lineage>
</organism>
<dbReference type="Gene3D" id="3.60.20.10">
    <property type="entry name" value="Glutamine Phosphoribosylpyrophosphate, subunit 1, domain 1"/>
    <property type="match status" value="1"/>
</dbReference>
<name>A0A318LNG2_9PSEU</name>
<dbReference type="PANTHER" id="PTHR39328">
    <property type="entry name" value="BLL2871 PROTEIN"/>
    <property type="match status" value="1"/>
</dbReference>
<reference evidence="1 2" key="1">
    <citation type="submission" date="2016-07" db="EMBL/GenBank/DDBJ databases">
        <title>Draft genome sequence of Prauserella sp. YIM 121212, isolated from alkaline soil.</title>
        <authorList>
            <person name="Ruckert C."/>
            <person name="Albersmeier A."/>
            <person name="Jiang C.-L."/>
            <person name="Jiang Y."/>
            <person name="Kalinowski J."/>
            <person name="Schneider O."/>
            <person name="Winkler A."/>
            <person name="Zotchev S.B."/>
        </authorList>
    </citation>
    <scope>NUCLEOTIDE SEQUENCE [LARGE SCALE GENOMIC DNA]</scope>
    <source>
        <strain evidence="1 2">YIM 121212</strain>
    </source>
</reference>
<dbReference type="AlphaFoldDB" id="A0A318LNG2"/>
<dbReference type="RefSeq" id="WP_110343492.1">
    <property type="nucleotide sequence ID" value="NZ_JBHVKT010000003.1"/>
</dbReference>
<dbReference type="PANTHER" id="PTHR39328:SF1">
    <property type="entry name" value="BLL2871 PROTEIN"/>
    <property type="match status" value="1"/>
</dbReference>